<dbReference type="GO" id="GO:0016301">
    <property type="term" value="F:kinase activity"/>
    <property type="evidence" value="ECO:0007669"/>
    <property type="project" value="UniProtKB-KW"/>
</dbReference>
<evidence type="ECO:0000313" key="2">
    <source>
        <dbReference type="Proteomes" id="UP000595426"/>
    </source>
</evidence>
<dbReference type="RefSeq" id="WP_131828163.1">
    <property type="nucleotide sequence ID" value="NZ_CAJJUP010000002.1"/>
</dbReference>
<evidence type="ECO:0000313" key="1">
    <source>
        <dbReference type="EMBL" id="QQN59407.1"/>
    </source>
</evidence>
<keyword evidence="1" id="KW-0808">Transferase</keyword>
<proteinExistence type="predicted"/>
<dbReference type="AlphaFoldDB" id="A0A7T7V055"/>
<accession>A0A7T7V055</accession>
<sequence>MQIKIYADWKSLKIILKNILDNTIKYNLPKGNTSTNENILTDNYFSITIEDIGISRSKEPQKEISCKS</sequence>
<reference evidence="1 2" key="1">
    <citation type="submission" date="2020-12" db="EMBL/GenBank/DDBJ databases">
        <title>FDA dAtabase for Regulatory Grade micrObial Sequences (FDA-ARGOS): Supporting development and validation of Infectious Disease Dx tests.</title>
        <authorList>
            <person name="Kerrigan L."/>
            <person name="Long C."/>
            <person name="Tallon L."/>
            <person name="Sadzewicz L."/>
            <person name="Zhao X."/>
            <person name="Boylan J."/>
            <person name="Ott S."/>
            <person name="Bowen H."/>
            <person name="Vavikolanu K."/>
            <person name="Mehta A."/>
            <person name="Aluvathingal J."/>
            <person name="Nadendla S."/>
            <person name="Yan Y."/>
            <person name="Sichtig H."/>
        </authorList>
    </citation>
    <scope>NUCLEOTIDE SEQUENCE [LARGE SCALE GENOMIC DNA]</scope>
    <source>
        <strain evidence="1 2">FDAARGOS_1031</strain>
    </source>
</reference>
<keyword evidence="1" id="KW-0418">Kinase</keyword>
<dbReference type="OrthoDB" id="8676692at2"/>
<name>A0A7T7V055_9FLAO</name>
<dbReference type="Proteomes" id="UP000595426">
    <property type="component" value="Chromosome"/>
</dbReference>
<dbReference type="Gene3D" id="3.30.565.10">
    <property type="entry name" value="Histidine kinase-like ATPase, C-terminal domain"/>
    <property type="match status" value="1"/>
</dbReference>
<dbReference type="InterPro" id="IPR036890">
    <property type="entry name" value="HATPase_C_sf"/>
</dbReference>
<dbReference type="SUPFAM" id="SSF55874">
    <property type="entry name" value="ATPase domain of HSP90 chaperone/DNA topoisomerase II/histidine kinase"/>
    <property type="match status" value="1"/>
</dbReference>
<protein>
    <submittedName>
        <fullName evidence="1">Sensor histidine kinase</fullName>
    </submittedName>
</protein>
<organism evidence="1 2">
    <name type="scientific">Elizabethkingia bruuniana</name>
    <dbReference type="NCBI Taxonomy" id="1756149"/>
    <lineage>
        <taxon>Bacteria</taxon>
        <taxon>Pseudomonadati</taxon>
        <taxon>Bacteroidota</taxon>
        <taxon>Flavobacteriia</taxon>
        <taxon>Flavobacteriales</taxon>
        <taxon>Weeksellaceae</taxon>
        <taxon>Elizabethkingia</taxon>
    </lineage>
</organism>
<dbReference type="GeneID" id="93133690"/>
<keyword evidence="2" id="KW-1185">Reference proteome</keyword>
<gene>
    <name evidence="1" type="ORF">I6H88_02145</name>
</gene>
<dbReference type="EMBL" id="CP067018">
    <property type="protein sequence ID" value="QQN59407.1"/>
    <property type="molecule type" value="Genomic_DNA"/>
</dbReference>